<feature type="compositionally biased region" description="Low complexity" evidence="1">
    <location>
        <begin position="231"/>
        <end position="246"/>
    </location>
</feature>
<feature type="compositionally biased region" description="Basic residues" evidence="1">
    <location>
        <begin position="249"/>
        <end position="266"/>
    </location>
</feature>
<dbReference type="AlphaFoldDB" id="A0AAV5R3V0"/>
<protein>
    <submittedName>
        <fullName evidence="2">Uncharacterized protein</fullName>
    </submittedName>
</protein>
<dbReference type="EMBL" id="BTGB01000003">
    <property type="protein sequence ID" value="GMM45960.1"/>
    <property type="molecule type" value="Genomic_DNA"/>
</dbReference>
<evidence type="ECO:0000313" key="3">
    <source>
        <dbReference type="Proteomes" id="UP001378960"/>
    </source>
</evidence>
<evidence type="ECO:0000256" key="1">
    <source>
        <dbReference type="SAM" id="MobiDB-lite"/>
    </source>
</evidence>
<dbReference type="Proteomes" id="UP001378960">
    <property type="component" value="Unassembled WGS sequence"/>
</dbReference>
<proteinExistence type="predicted"/>
<organism evidence="2 3">
    <name type="scientific">Pichia kluyveri</name>
    <name type="common">Yeast</name>
    <dbReference type="NCBI Taxonomy" id="36015"/>
    <lineage>
        <taxon>Eukaryota</taxon>
        <taxon>Fungi</taxon>
        <taxon>Dikarya</taxon>
        <taxon>Ascomycota</taxon>
        <taxon>Saccharomycotina</taxon>
        <taxon>Pichiomycetes</taxon>
        <taxon>Pichiales</taxon>
        <taxon>Pichiaceae</taxon>
        <taxon>Pichia</taxon>
    </lineage>
</organism>
<evidence type="ECO:0000313" key="2">
    <source>
        <dbReference type="EMBL" id="GMM45960.1"/>
    </source>
</evidence>
<name>A0AAV5R3V0_PICKL</name>
<accession>A0AAV5R3V0</accession>
<reference evidence="2 3" key="1">
    <citation type="journal article" date="2023" name="Elife">
        <title>Identification of key yeast species and microbe-microbe interactions impacting larval growth of Drosophila in the wild.</title>
        <authorList>
            <person name="Mure A."/>
            <person name="Sugiura Y."/>
            <person name="Maeda R."/>
            <person name="Honda K."/>
            <person name="Sakurai N."/>
            <person name="Takahashi Y."/>
            <person name="Watada M."/>
            <person name="Katoh T."/>
            <person name="Gotoh A."/>
            <person name="Gotoh Y."/>
            <person name="Taniguchi I."/>
            <person name="Nakamura K."/>
            <person name="Hayashi T."/>
            <person name="Katayama T."/>
            <person name="Uemura T."/>
            <person name="Hattori Y."/>
        </authorList>
    </citation>
    <scope>NUCLEOTIDE SEQUENCE [LARGE SCALE GENOMIC DNA]</scope>
    <source>
        <strain evidence="2 3">PK-24</strain>
    </source>
</reference>
<comment type="caution">
    <text evidence="2">The sequence shown here is derived from an EMBL/GenBank/DDBJ whole genome shotgun (WGS) entry which is preliminary data.</text>
</comment>
<keyword evidence="3" id="KW-1185">Reference proteome</keyword>
<gene>
    <name evidence="2" type="ORF">DAPK24_025350</name>
</gene>
<sequence>MSKMRNSISYITDTVNYCKQYTSQTNDEFMSKTFDINKLSNDDYTIIDSIYEKFIHIQSSFKPIINKKDKMIELNEDLDQITLSYNEFKYTLPIETSPIADELSALKLINNQTLKFTQLQSQINGKLLNELDCKNLIINELSNAYYYKSTISNNNLSKDEIYRSDCIRQLFVNKTMLKHLSTTTESMILDSIDAFDTSNQTLLYNTEFEKYWNAINSKSKNHPVTESFEIPTLSQSESPSQSQLEPSTKKRKFQGLLRRQRKQNTS</sequence>
<feature type="region of interest" description="Disordered" evidence="1">
    <location>
        <begin position="226"/>
        <end position="266"/>
    </location>
</feature>